<dbReference type="AlphaFoldDB" id="B3MLN8"/>
<dbReference type="HOGENOM" id="CLU_116000_0_0_1"/>
<organism evidence="2 3">
    <name type="scientific">Drosophila ananassae</name>
    <name type="common">Fruit fly</name>
    <dbReference type="NCBI Taxonomy" id="7217"/>
    <lineage>
        <taxon>Eukaryota</taxon>
        <taxon>Metazoa</taxon>
        <taxon>Ecdysozoa</taxon>
        <taxon>Arthropoda</taxon>
        <taxon>Hexapoda</taxon>
        <taxon>Insecta</taxon>
        <taxon>Pterygota</taxon>
        <taxon>Neoptera</taxon>
        <taxon>Endopterygota</taxon>
        <taxon>Diptera</taxon>
        <taxon>Brachycera</taxon>
        <taxon>Muscomorpha</taxon>
        <taxon>Ephydroidea</taxon>
        <taxon>Drosophilidae</taxon>
        <taxon>Drosophila</taxon>
        <taxon>Sophophora</taxon>
    </lineage>
</organism>
<dbReference type="OrthoDB" id="7864363at2759"/>
<dbReference type="EMBL" id="CH902620">
    <property type="protein sequence ID" value="EDV30759.1"/>
    <property type="molecule type" value="Genomic_DNA"/>
</dbReference>
<dbReference type="GeneID" id="6497832"/>
<dbReference type="PhylomeDB" id="B3MLN8"/>
<name>B3MLN8_DROAN</name>
<feature type="compositionally biased region" description="Basic residues" evidence="1">
    <location>
        <begin position="29"/>
        <end position="46"/>
    </location>
</feature>
<keyword evidence="3" id="KW-1185">Reference proteome</keyword>
<accession>B3MLN8</accession>
<feature type="region of interest" description="Disordered" evidence="1">
    <location>
        <begin position="1"/>
        <end position="58"/>
    </location>
</feature>
<protein>
    <submittedName>
        <fullName evidence="2">Uncharacterized protein</fullName>
    </submittedName>
</protein>
<dbReference type="eggNOG" id="ENOG502QYC8">
    <property type="taxonomic scope" value="Eukaryota"/>
</dbReference>
<dbReference type="STRING" id="7217.B3MLN8"/>
<gene>
    <name evidence="2" type="primary">Dana\GF15017</name>
    <name evidence="2" type="synonym">dana_GLEANR_15783</name>
    <name evidence="2" type="ORF">GF15017</name>
</gene>
<evidence type="ECO:0000313" key="2">
    <source>
        <dbReference type="EMBL" id="EDV30759.1"/>
    </source>
</evidence>
<feature type="region of interest" description="Disordered" evidence="1">
    <location>
        <begin position="170"/>
        <end position="209"/>
    </location>
</feature>
<proteinExistence type="predicted"/>
<dbReference type="KEGG" id="dan:6497832"/>
<feature type="compositionally biased region" description="Basic residues" evidence="1">
    <location>
        <begin position="1"/>
        <end position="18"/>
    </location>
</feature>
<reference evidence="2 3" key="1">
    <citation type="journal article" date="2007" name="Nature">
        <title>Evolution of genes and genomes on the Drosophila phylogeny.</title>
        <authorList>
            <consortium name="Drosophila 12 Genomes Consortium"/>
            <person name="Clark A.G."/>
            <person name="Eisen M.B."/>
            <person name="Smith D.R."/>
            <person name="Bergman C.M."/>
            <person name="Oliver B."/>
            <person name="Markow T.A."/>
            <person name="Kaufman T.C."/>
            <person name="Kellis M."/>
            <person name="Gelbart W."/>
            <person name="Iyer V.N."/>
            <person name="Pollard D.A."/>
            <person name="Sackton T.B."/>
            <person name="Larracuente A.M."/>
            <person name="Singh N.D."/>
            <person name="Abad J.P."/>
            <person name="Abt D.N."/>
            <person name="Adryan B."/>
            <person name="Aguade M."/>
            <person name="Akashi H."/>
            <person name="Anderson W.W."/>
            <person name="Aquadro C.F."/>
            <person name="Ardell D.H."/>
            <person name="Arguello R."/>
            <person name="Artieri C.G."/>
            <person name="Barbash D.A."/>
            <person name="Barker D."/>
            <person name="Barsanti P."/>
            <person name="Batterham P."/>
            <person name="Batzoglou S."/>
            <person name="Begun D."/>
            <person name="Bhutkar A."/>
            <person name="Blanco E."/>
            <person name="Bosak S.A."/>
            <person name="Bradley R.K."/>
            <person name="Brand A.D."/>
            <person name="Brent M.R."/>
            <person name="Brooks A.N."/>
            <person name="Brown R.H."/>
            <person name="Butlin R.K."/>
            <person name="Caggese C."/>
            <person name="Calvi B.R."/>
            <person name="Bernardo de Carvalho A."/>
            <person name="Caspi A."/>
            <person name="Castrezana S."/>
            <person name="Celniker S.E."/>
            <person name="Chang J.L."/>
            <person name="Chapple C."/>
            <person name="Chatterji S."/>
            <person name="Chinwalla A."/>
            <person name="Civetta A."/>
            <person name="Clifton S.W."/>
            <person name="Comeron J.M."/>
            <person name="Costello J.C."/>
            <person name="Coyne J.A."/>
            <person name="Daub J."/>
            <person name="David R.G."/>
            <person name="Delcher A.L."/>
            <person name="Delehaunty K."/>
            <person name="Do C.B."/>
            <person name="Ebling H."/>
            <person name="Edwards K."/>
            <person name="Eickbush T."/>
            <person name="Evans J.D."/>
            <person name="Filipski A."/>
            <person name="Findeiss S."/>
            <person name="Freyhult E."/>
            <person name="Fulton L."/>
            <person name="Fulton R."/>
            <person name="Garcia A.C."/>
            <person name="Gardiner A."/>
            <person name="Garfield D.A."/>
            <person name="Garvin B.E."/>
            <person name="Gibson G."/>
            <person name="Gilbert D."/>
            <person name="Gnerre S."/>
            <person name="Godfrey J."/>
            <person name="Good R."/>
            <person name="Gotea V."/>
            <person name="Gravely B."/>
            <person name="Greenberg A.J."/>
            <person name="Griffiths-Jones S."/>
            <person name="Gross S."/>
            <person name="Guigo R."/>
            <person name="Gustafson E.A."/>
            <person name="Haerty W."/>
            <person name="Hahn M.W."/>
            <person name="Halligan D.L."/>
            <person name="Halpern A.L."/>
            <person name="Halter G.M."/>
            <person name="Han M.V."/>
            <person name="Heger A."/>
            <person name="Hillier L."/>
            <person name="Hinrichs A.S."/>
            <person name="Holmes I."/>
            <person name="Hoskins R.A."/>
            <person name="Hubisz M.J."/>
            <person name="Hultmark D."/>
            <person name="Huntley M.A."/>
            <person name="Jaffe D.B."/>
            <person name="Jagadeeshan S."/>
            <person name="Jeck W.R."/>
            <person name="Johnson J."/>
            <person name="Jones C.D."/>
            <person name="Jordan W.C."/>
            <person name="Karpen G.H."/>
            <person name="Kataoka E."/>
            <person name="Keightley P.D."/>
            <person name="Kheradpour P."/>
            <person name="Kirkness E.F."/>
            <person name="Koerich L.B."/>
            <person name="Kristiansen K."/>
            <person name="Kudrna D."/>
            <person name="Kulathinal R.J."/>
            <person name="Kumar S."/>
            <person name="Kwok R."/>
            <person name="Lander E."/>
            <person name="Langley C.H."/>
            <person name="Lapoint R."/>
            <person name="Lazzaro B.P."/>
            <person name="Lee S.J."/>
            <person name="Levesque L."/>
            <person name="Li R."/>
            <person name="Lin C.F."/>
            <person name="Lin M.F."/>
            <person name="Lindblad-Toh K."/>
            <person name="Llopart A."/>
            <person name="Long M."/>
            <person name="Low L."/>
            <person name="Lozovsky E."/>
            <person name="Lu J."/>
            <person name="Luo M."/>
            <person name="Machado C.A."/>
            <person name="Makalowski W."/>
            <person name="Marzo M."/>
            <person name="Matsuda M."/>
            <person name="Matzkin L."/>
            <person name="McAllister B."/>
            <person name="McBride C.S."/>
            <person name="McKernan B."/>
            <person name="McKernan K."/>
            <person name="Mendez-Lago M."/>
            <person name="Minx P."/>
            <person name="Mollenhauer M.U."/>
            <person name="Montooth K."/>
            <person name="Mount S.M."/>
            <person name="Mu X."/>
            <person name="Myers E."/>
            <person name="Negre B."/>
            <person name="Newfeld S."/>
            <person name="Nielsen R."/>
            <person name="Noor M.A."/>
            <person name="O'Grady P."/>
            <person name="Pachter L."/>
            <person name="Papaceit M."/>
            <person name="Parisi M.J."/>
            <person name="Parisi M."/>
            <person name="Parts L."/>
            <person name="Pedersen J.S."/>
            <person name="Pesole G."/>
            <person name="Phillippy A.M."/>
            <person name="Ponting C.P."/>
            <person name="Pop M."/>
            <person name="Porcelli D."/>
            <person name="Powell J.R."/>
            <person name="Prohaska S."/>
            <person name="Pruitt K."/>
            <person name="Puig M."/>
            <person name="Quesneville H."/>
            <person name="Ram K.R."/>
            <person name="Rand D."/>
            <person name="Rasmussen M.D."/>
            <person name="Reed L.K."/>
            <person name="Reenan R."/>
            <person name="Reily A."/>
            <person name="Remington K.A."/>
            <person name="Rieger T.T."/>
            <person name="Ritchie M.G."/>
            <person name="Robin C."/>
            <person name="Rogers Y.H."/>
            <person name="Rohde C."/>
            <person name="Rozas J."/>
            <person name="Rubenfield M.J."/>
            <person name="Ruiz A."/>
            <person name="Russo S."/>
            <person name="Salzberg S.L."/>
            <person name="Sanchez-Gracia A."/>
            <person name="Saranga D.J."/>
            <person name="Sato H."/>
            <person name="Schaeffer S.W."/>
            <person name="Schatz M.C."/>
            <person name="Schlenke T."/>
            <person name="Schwartz R."/>
            <person name="Segarra C."/>
            <person name="Singh R.S."/>
            <person name="Sirot L."/>
            <person name="Sirota M."/>
            <person name="Sisneros N.B."/>
            <person name="Smith C.D."/>
            <person name="Smith T.F."/>
            <person name="Spieth J."/>
            <person name="Stage D.E."/>
            <person name="Stark A."/>
            <person name="Stephan W."/>
            <person name="Strausberg R.L."/>
            <person name="Strempel S."/>
            <person name="Sturgill D."/>
            <person name="Sutton G."/>
            <person name="Sutton G.G."/>
            <person name="Tao W."/>
            <person name="Teichmann S."/>
            <person name="Tobari Y.N."/>
            <person name="Tomimura Y."/>
            <person name="Tsolas J.M."/>
            <person name="Valente V.L."/>
            <person name="Venter E."/>
            <person name="Venter J.C."/>
            <person name="Vicario S."/>
            <person name="Vieira F.G."/>
            <person name="Vilella A.J."/>
            <person name="Villasante A."/>
            <person name="Walenz B."/>
            <person name="Wang J."/>
            <person name="Wasserman M."/>
            <person name="Watts T."/>
            <person name="Wilson D."/>
            <person name="Wilson R.K."/>
            <person name="Wing R.A."/>
            <person name="Wolfner M.F."/>
            <person name="Wong A."/>
            <person name="Wong G.K."/>
            <person name="Wu C.I."/>
            <person name="Wu G."/>
            <person name="Yamamoto D."/>
            <person name="Yang H.P."/>
            <person name="Yang S.P."/>
            <person name="Yorke J.A."/>
            <person name="Yoshida K."/>
            <person name="Zdobnov E."/>
            <person name="Zhang P."/>
            <person name="Zhang Y."/>
            <person name="Zimin A.V."/>
            <person name="Baldwin J."/>
            <person name="Abdouelleil A."/>
            <person name="Abdulkadir J."/>
            <person name="Abebe A."/>
            <person name="Abera B."/>
            <person name="Abreu J."/>
            <person name="Acer S.C."/>
            <person name="Aftuck L."/>
            <person name="Alexander A."/>
            <person name="An P."/>
            <person name="Anderson E."/>
            <person name="Anderson S."/>
            <person name="Arachi H."/>
            <person name="Azer M."/>
            <person name="Bachantsang P."/>
            <person name="Barry A."/>
            <person name="Bayul T."/>
            <person name="Berlin A."/>
            <person name="Bessette D."/>
            <person name="Bloom T."/>
            <person name="Blye J."/>
            <person name="Boguslavskiy L."/>
            <person name="Bonnet C."/>
            <person name="Boukhgalter B."/>
            <person name="Bourzgui I."/>
            <person name="Brown A."/>
            <person name="Cahill P."/>
            <person name="Channer S."/>
            <person name="Cheshatsang Y."/>
            <person name="Chuda L."/>
            <person name="Citroen M."/>
            <person name="Collymore A."/>
            <person name="Cooke P."/>
            <person name="Costello M."/>
            <person name="D'Aco K."/>
            <person name="Daza R."/>
            <person name="De Haan G."/>
            <person name="DeGray S."/>
            <person name="DeMaso C."/>
            <person name="Dhargay N."/>
            <person name="Dooley K."/>
            <person name="Dooley E."/>
            <person name="Doricent M."/>
            <person name="Dorje P."/>
            <person name="Dorjee K."/>
            <person name="Dupes A."/>
            <person name="Elong R."/>
            <person name="Falk J."/>
            <person name="Farina A."/>
            <person name="Faro S."/>
            <person name="Ferguson D."/>
            <person name="Fisher S."/>
            <person name="Foley C.D."/>
            <person name="Franke A."/>
            <person name="Friedrich D."/>
            <person name="Gadbois L."/>
            <person name="Gearin G."/>
            <person name="Gearin C.R."/>
            <person name="Giannoukos G."/>
            <person name="Goode T."/>
            <person name="Graham J."/>
            <person name="Grandbois E."/>
            <person name="Grewal S."/>
            <person name="Gyaltsen K."/>
            <person name="Hafez N."/>
            <person name="Hagos B."/>
            <person name="Hall J."/>
            <person name="Henson C."/>
            <person name="Hollinger A."/>
            <person name="Honan T."/>
            <person name="Huard M.D."/>
            <person name="Hughes L."/>
            <person name="Hurhula B."/>
            <person name="Husby M.E."/>
            <person name="Kamat A."/>
            <person name="Kanga B."/>
            <person name="Kashin S."/>
            <person name="Khazanovich D."/>
            <person name="Kisner P."/>
            <person name="Lance K."/>
            <person name="Lara M."/>
            <person name="Lee W."/>
            <person name="Lennon N."/>
            <person name="Letendre F."/>
            <person name="LeVine R."/>
            <person name="Lipovsky A."/>
            <person name="Liu X."/>
            <person name="Liu J."/>
            <person name="Liu S."/>
            <person name="Lokyitsang T."/>
            <person name="Lokyitsang Y."/>
            <person name="Lubonja R."/>
            <person name="Lui A."/>
            <person name="MacDonald P."/>
            <person name="Magnisalis V."/>
            <person name="Maru K."/>
            <person name="Matthews C."/>
            <person name="McCusker W."/>
            <person name="McDonough S."/>
            <person name="Mehta T."/>
            <person name="Meldrim J."/>
            <person name="Meneus L."/>
            <person name="Mihai O."/>
            <person name="Mihalev A."/>
            <person name="Mihova T."/>
            <person name="Mittelman R."/>
            <person name="Mlenga V."/>
            <person name="Montmayeur A."/>
            <person name="Mulrain L."/>
            <person name="Navidi A."/>
            <person name="Naylor J."/>
            <person name="Negash T."/>
            <person name="Nguyen T."/>
            <person name="Nguyen N."/>
            <person name="Nicol R."/>
            <person name="Norbu C."/>
            <person name="Norbu N."/>
            <person name="Novod N."/>
            <person name="O'Neill B."/>
            <person name="Osman S."/>
            <person name="Markiewicz E."/>
            <person name="Oyono O.L."/>
            <person name="Patti C."/>
            <person name="Phunkhang P."/>
            <person name="Pierre F."/>
            <person name="Priest M."/>
            <person name="Raghuraman S."/>
            <person name="Rege F."/>
            <person name="Reyes R."/>
            <person name="Rise C."/>
            <person name="Rogov P."/>
            <person name="Ross K."/>
            <person name="Ryan E."/>
            <person name="Settipalli S."/>
            <person name="Shea T."/>
            <person name="Sherpa N."/>
            <person name="Shi L."/>
            <person name="Shih D."/>
            <person name="Sparrow T."/>
            <person name="Spaulding J."/>
            <person name="Stalker J."/>
            <person name="Stange-Thomann N."/>
            <person name="Stavropoulos S."/>
            <person name="Stone C."/>
            <person name="Strader C."/>
            <person name="Tesfaye S."/>
            <person name="Thomson T."/>
            <person name="Thoulutsang Y."/>
            <person name="Thoulutsang D."/>
            <person name="Topham K."/>
            <person name="Topping I."/>
            <person name="Tsamla T."/>
            <person name="Vassiliev H."/>
            <person name="Vo A."/>
            <person name="Wangchuk T."/>
            <person name="Wangdi T."/>
            <person name="Weiand M."/>
            <person name="Wilkinson J."/>
            <person name="Wilson A."/>
            <person name="Yadav S."/>
            <person name="Young G."/>
            <person name="Yu Q."/>
            <person name="Zembek L."/>
            <person name="Zhong D."/>
            <person name="Zimmer A."/>
            <person name="Zwirko Z."/>
            <person name="Jaffe D.B."/>
            <person name="Alvarez P."/>
            <person name="Brockman W."/>
            <person name="Butler J."/>
            <person name="Chin C."/>
            <person name="Gnerre S."/>
            <person name="Grabherr M."/>
            <person name="Kleber M."/>
            <person name="Mauceli E."/>
            <person name="MacCallum I."/>
        </authorList>
    </citation>
    <scope>NUCLEOTIDE SEQUENCE [LARGE SCALE GENOMIC DNA]</scope>
    <source>
        <strain evidence="3">Tucson 14024-0371.13</strain>
    </source>
</reference>
<dbReference type="InParanoid" id="B3MLN8"/>
<dbReference type="Proteomes" id="UP000007801">
    <property type="component" value="Unassembled WGS sequence"/>
</dbReference>
<evidence type="ECO:0000313" key="3">
    <source>
        <dbReference type="Proteomes" id="UP000007801"/>
    </source>
</evidence>
<sequence>MLKKKAVLPRIPRKRVKPVTRVPKTNPKQQRHLKRRFMTAPRRGHNKNLAAQSPLPPSQRVWRRTAVRTKPKPKVKLPRLFRLDRLTGLPVDYEKTVERVMHYVNPHLDHRPNPEQMLEDMLTNMFAEAVRQGCRNHPQVFSHLGAHQLRALLKDSKGCTCPMGKYLNKSDMNAQSEKDRRETNESLQHFHSACKRGPRSPHSTRPTYTSKFNFNQLRIKST</sequence>
<dbReference type="OMA" id="MHYVNPH"/>
<evidence type="ECO:0000256" key="1">
    <source>
        <dbReference type="SAM" id="MobiDB-lite"/>
    </source>
</evidence>